<sequence length="342" mass="38617">MDAHSRARPPKRLDSSNNRTSRLRPVADSLEAVGFPSKGDKTLLEHKAQKDFYDRIVDRYMRFCSRNSHDLEAAWASLPASASADATKNTPLSIPVKPKGRAPPNNGPVDSLVAKTANLTLNTQKTKDEARRDPAAELSTLLMSLRKLREAILATASTTPIVFQQQVHMFSIRFSILARHPPSYFSSLRYLLDHLHTTTHPLTLLELTEFTSYLILDFACRQNAVAPAYALLVEAKKKHGFQCPTVDQVLTALTHDNWVLFWRVHKGVDGYMRAVMSWATEHVIRQTLKAVGRTYLSVNLNWLLSNCIGDKDWTWEDLAEKEGLGWGREGDLVIIRRPRPKP</sequence>
<evidence type="ECO:0000313" key="3">
    <source>
        <dbReference type="Proteomes" id="UP001201262"/>
    </source>
</evidence>
<evidence type="ECO:0000256" key="1">
    <source>
        <dbReference type="SAM" id="MobiDB-lite"/>
    </source>
</evidence>
<protein>
    <recommendedName>
        <fullName evidence="4">CSN8/PSMD8/EIF3K domain-containing protein</fullName>
    </recommendedName>
</protein>
<dbReference type="EMBL" id="JAJTJA010000008">
    <property type="protein sequence ID" value="KAH8695327.1"/>
    <property type="molecule type" value="Genomic_DNA"/>
</dbReference>
<name>A0AAD4KS50_9EURO</name>
<dbReference type="Proteomes" id="UP001201262">
    <property type="component" value="Unassembled WGS sequence"/>
</dbReference>
<proteinExistence type="predicted"/>
<evidence type="ECO:0008006" key="4">
    <source>
        <dbReference type="Google" id="ProtNLM"/>
    </source>
</evidence>
<dbReference type="PANTHER" id="PTHR39398">
    <property type="entry name" value="YALI0F14311P"/>
    <property type="match status" value="1"/>
</dbReference>
<keyword evidence="3" id="KW-1185">Reference proteome</keyword>
<dbReference type="AlphaFoldDB" id="A0AAD4KS50"/>
<feature type="region of interest" description="Disordered" evidence="1">
    <location>
        <begin position="80"/>
        <end position="109"/>
    </location>
</feature>
<reference evidence="2" key="1">
    <citation type="submission" date="2021-12" db="EMBL/GenBank/DDBJ databases">
        <title>Convergent genome expansion in fungi linked to evolution of root-endophyte symbiosis.</title>
        <authorList>
            <consortium name="DOE Joint Genome Institute"/>
            <person name="Ke Y.-H."/>
            <person name="Bonito G."/>
            <person name="Liao H.-L."/>
            <person name="Looney B."/>
            <person name="Rojas-Flechas A."/>
            <person name="Nash J."/>
            <person name="Hameed K."/>
            <person name="Schadt C."/>
            <person name="Martin F."/>
            <person name="Crous P.W."/>
            <person name="Miettinen O."/>
            <person name="Magnuson J.K."/>
            <person name="Labbe J."/>
            <person name="Jacobson D."/>
            <person name="Doktycz M.J."/>
            <person name="Veneault-Fourrey C."/>
            <person name="Kuo A."/>
            <person name="Mondo S."/>
            <person name="Calhoun S."/>
            <person name="Riley R."/>
            <person name="Ohm R."/>
            <person name="LaButti K."/>
            <person name="Andreopoulos B."/>
            <person name="Pangilinan J."/>
            <person name="Nolan M."/>
            <person name="Tritt A."/>
            <person name="Clum A."/>
            <person name="Lipzen A."/>
            <person name="Daum C."/>
            <person name="Barry K."/>
            <person name="Grigoriev I.V."/>
            <person name="Vilgalys R."/>
        </authorList>
    </citation>
    <scope>NUCLEOTIDE SEQUENCE</scope>
    <source>
        <strain evidence="2">PMI_201</strain>
    </source>
</reference>
<comment type="caution">
    <text evidence="2">The sequence shown here is derived from an EMBL/GenBank/DDBJ whole genome shotgun (WGS) entry which is preliminary data.</text>
</comment>
<feature type="region of interest" description="Disordered" evidence="1">
    <location>
        <begin position="1"/>
        <end position="27"/>
    </location>
</feature>
<dbReference type="GeneID" id="70250941"/>
<dbReference type="PANTHER" id="PTHR39398:SF1">
    <property type="entry name" value="CSN8_PSMD8_EIF3K DOMAIN-CONTAINING PROTEIN"/>
    <property type="match status" value="1"/>
</dbReference>
<feature type="compositionally biased region" description="Basic residues" evidence="1">
    <location>
        <begin position="1"/>
        <end position="10"/>
    </location>
</feature>
<accession>A0AAD4KS50</accession>
<dbReference type="RefSeq" id="XP_046070469.1">
    <property type="nucleotide sequence ID" value="XM_046220654.1"/>
</dbReference>
<organism evidence="2 3">
    <name type="scientific">Talaromyces proteolyticus</name>
    <dbReference type="NCBI Taxonomy" id="1131652"/>
    <lineage>
        <taxon>Eukaryota</taxon>
        <taxon>Fungi</taxon>
        <taxon>Dikarya</taxon>
        <taxon>Ascomycota</taxon>
        <taxon>Pezizomycotina</taxon>
        <taxon>Eurotiomycetes</taxon>
        <taxon>Eurotiomycetidae</taxon>
        <taxon>Eurotiales</taxon>
        <taxon>Trichocomaceae</taxon>
        <taxon>Talaromyces</taxon>
        <taxon>Talaromyces sect. Bacilispori</taxon>
    </lineage>
</organism>
<evidence type="ECO:0000313" key="2">
    <source>
        <dbReference type="EMBL" id="KAH8695327.1"/>
    </source>
</evidence>
<gene>
    <name evidence="2" type="ORF">BGW36DRAFT_429206</name>
</gene>